<evidence type="ECO:0000313" key="3">
    <source>
        <dbReference type="Proteomes" id="UP000077465"/>
    </source>
</evidence>
<evidence type="ECO:0000256" key="1">
    <source>
        <dbReference type="SAM" id="MobiDB-lite"/>
    </source>
</evidence>
<dbReference type="InterPro" id="IPR011049">
    <property type="entry name" value="Serralysin-like_metalloprot_C"/>
</dbReference>
<dbReference type="AlphaFoldDB" id="A0AAC8T7N9"/>
<sequence>MDSPQDPNKRTTLGKRNNIAIGSGAVAGGGRNISIGENAGQNTTDNWNIHNVNVGSQAGEASKKDYSVAVGYHAGAILSDAAKKAQAPIADGNRAPSVYIGKEAGTDSAAYGGIGTGALKKCSRY</sequence>
<reference evidence="2 3" key="1">
    <citation type="submission" date="2015-05" db="EMBL/GenBank/DDBJ databases">
        <authorList>
            <person name="Dickey A."/>
            <person name="Clawson M."/>
            <person name="Bono J."/>
            <person name="Loy J.D."/>
        </authorList>
    </citation>
    <scope>NUCLEOTIDE SEQUENCE [LARGE SCALE GENOMIC DNA]</scope>
    <source>
        <strain evidence="2 3">22581</strain>
    </source>
</reference>
<dbReference type="Gene3D" id="2.150.10.10">
    <property type="entry name" value="Serralysin-like metalloprotease, C-terminal"/>
    <property type="match status" value="1"/>
</dbReference>
<evidence type="ECO:0008006" key="4">
    <source>
        <dbReference type="Google" id="ProtNLM"/>
    </source>
</evidence>
<protein>
    <recommendedName>
        <fullName evidence="4">Trimeric autotransporter adhesin YadA-like head domain-containing protein</fullName>
    </recommendedName>
</protein>
<gene>
    <name evidence="2" type="ORF">AAX06_03760</name>
</gene>
<name>A0AAC8T7N9_9GAMM</name>
<evidence type="ECO:0000313" key="2">
    <source>
        <dbReference type="EMBL" id="AKG07430.1"/>
    </source>
</evidence>
<dbReference type="EMBL" id="CP011376">
    <property type="protein sequence ID" value="AKG07430.1"/>
    <property type="molecule type" value="Genomic_DNA"/>
</dbReference>
<accession>A0AAC8T7N9</accession>
<dbReference type="RefSeq" id="WP_046696891.1">
    <property type="nucleotide sequence ID" value="NZ_CP011376.1"/>
</dbReference>
<proteinExistence type="predicted"/>
<organism evidence="2 3">
    <name type="scientific">Moraxella bovoculi</name>
    <dbReference type="NCBI Taxonomy" id="386891"/>
    <lineage>
        <taxon>Bacteria</taxon>
        <taxon>Pseudomonadati</taxon>
        <taxon>Pseudomonadota</taxon>
        <taxon>Gammaproteobacteria</taxon>
        <taxon>Moraxellales</taxon>
        <taxon>Moraxellaceae</taxon>
        <taxon>Moraxella</taxon>
    </lineage>
</organism>
<dbReference type="Proteomes" id="UP000077465">
    <property type="component" value="Chromosome"/>
</dbReference>
<feature type="region of interest" description="Disordered" evidence="1">
    <location>
        <begin position="22"/>
        <end position="47"/>
    </location>
</feature>